<evidence type="ECO:0000313" key="11">
    <source>
        <dbReference type="EMBL" id="KAK2145906.1"/>
    </source>
</evidence>
<comment type="subcellular location">
    <subcellularLocation>
        <location evidence="1 7">Endoplasmic reticulum membrane</location>
        <topology evidence="1 7">Multi-pass membrane protein</topology>
    </subcellularLocation>
</comment>
<evidence type="ECO:0000256" key="1">
    <source>
        <dbReference type="ARBA" id="ARBA00004477"/>
    </source>
</evidence>
<gene>
    <name evidence="11" type="ORF">LSH36_648g01070</name>
</gene>
<evidence type="ECO:0000259" key="10">
    <source>
        <dbReference type="Pfam" id="PF25179"/>
    </source>
</evidence>
<dbReference type="PANTHER" id="PTHR14463:SF10">
    <property type="entry name" value="LIPASE MATURATION FACTOR 1"/>
    <property type="match status" value="1"/>
</dbReference>
<dbReference type="EMBL" id="JAODUP010000648">
    <property type="protein sequence ID" value="KAK2145906.1"/>
    <property type="molecule type" value="Genomic_DNA"/>
</dbReference>
<comment type="similarity">
    <text evidence="2 7">Belongs to the lipase maturation factor family.</text>
</comment>
<dbReference type="InterPro" id="IPR057433">
    <property type="entry name" value="LMF1/2_C"/>
</dbReference>
<proteinExistence type="inferred from homology"/>
<dbReference type="GO" id="GO:0051604">
    <property type="term" value="P:protein maturation"/>
    <property type="evidence" value="ECO:0007669"/>
    <property type="project" value="InterPro"/>
</dbReference>
<keyword evidence="3 7" id="KW-0812">Transmembrane</keyword>
<feature type="transmembrane region" description="Helical" evidence="7">
    <location>
        <begin position="130"/>
        <end position="149"/>
    </location>
</feature>
<keyword evidence="6 7" id="KW-0472">Membrane</keyword>
<sequence length="557" mass="65016">MRGVDKQQIADDGTHLRQRRTQVNDNQETPDKTGDDSMEKEKRIVSKFTLENGTFWLTRIVLLRYVAFIYFVGFLVAFHQNRALLGKNGLLPANIYLKNLKNHVGGDIWDQIQHAPTLLWFVDYENNIDWWMSAIALVGLTASGFVILWGAANMPIMILLWMLYHSIVNVGQRWYSFGWESQILETGFLCIFLCPLLSLRRLPKDTPTSKIVIWLFTWLIFRIMLGATQPVPNPMSYYMHQEPEPFHKFETLVNHFVELIAPFFLLLTRRLRIIGALIQVLFQSIIIISGNLSFLNWLTIAPCLASFDDASLAWLFPSKRGATKWQVWQLQQEDKFHKTKTKWSNYVRRTLNLCIGILLAYLSIPIVQNLLSTRQIMNTSFDPLRIVNTYGAFGSITKERTEVIFQGTYDNPDDPDAVWEEYEFKCKPGSISRRPCIISPYHYRLDWLMWFAAFQNYQYNNWLVHLAGKFLMNDEGATSLIAYNPFEGKDPPRYVRAEHFRYIFTKIGSKPAKSGAWWKRTKIGNYLPAVSLESLKDYMKANQWHIPRLPRRRSRKA</sequence>
<dbReference type="Pfam" id="PF06762">
    <property type="entry name" value="LMF1"/>
    <property type="match status" value="2"/>
</dbReference>
<feature type="compositionally biased region" description="Basic and acidic residues" evidence="8">
    <location>
        <begin position="1"/>
        <end position="15"/>
    </location>
</feature>
<keyword evidence="12" id="KW-1185">Reference proteome</keyword>
<dbReference type="GO" id="GO:0005789">
    <property type="term" value="C:endoplasmic reticulum membrane"/>
    <property type="evidence" value="ECO:0007669"/>
    <property type="project" value="UniProtKB-SubCell"/>
</dbReference>
<evidence type="ECO:0000256" key="2">
    <source>
        <dbReference type="ARBA" id="ARBA00005512"/>
    </source>
</evidence>
<name>A0AAD9J3C8_9ANNE</name>
<feature type="transmembrane region" description="Helical" evidence="7">
    <location>
        <begin position="211"/>
        <end position="231"/>
    </location>
</feature>
<evidence type="ECO:0000256" key="3">
    <source>
        <dbReference type="ARBA" id="ARBA00022692"/>
    </source>
</evidence>
<dbReference type="InterPro" id="IPR057434">
    <property type="entry name" value="LMF1/2_N"/>
</dbReference>
<evidence type="ECO:0000313" key="12">
    <source>
        <dbReference type="Proteomes" id="UP001208570"/>
    </source>
</evidence>
<dbReference type="Proteomes" id="UP001208570">
    <property type="component" value="Unassembled WGS sequence"/>
</dbReference>
<evidence type="ECO:0000256" key="4">
    <source>
        <dbReference type="ARBA" id="ARBA00022824"/>
    </source>
</evidence>
<protein>
    <recommendedName>
        <fullName evidence="7">Lipase maturation factor</fullName>
    </recommendedName>
</protein>
<dbReference type="InterPro" id="IPR009613">
    <property type="entry name" value="LMF"/>
</dbReference>
<feature type="compositionally biased region" description="Basic and acidic residues" evidence="8">
    <location>
        <begin position="29"/>
        <end position="38"/>
    </location>
</feature>
<organism evidence="11 12">
    <name type="scientific">Paralvinella palmiformis</name>
    <dbReference type="NCBI Taxonomy" id="53620"/>
    <lineage>
        <taxon>Eukaryota</taxon>
        <taxon>Metazoa</taxon>
        <taxon>Spiralia</taxon>
        <taxon>Lophotrochozoa</taxon>
        <taxon>Annelida</taxon>
        <taxon>Polychaeta</taxon>
        <taxon>Sedentaria</taxon>
        <taxon>Canalipalpata</taxon>
        <taxon>Terebellida</taxon>
        <taxon>Terebelliformia</taxon>
        <taxon>Alvinellidae</taxon>
        <taxon>Paralvinella</taxon>
    </lineage>
</organism>
<reference evidence="11" key="1">
    <citation type="journal article" date="2023" name="Mol. Biol. Evol.">
        <title>Third-Generation Sequencing Reveals the Adaptive Role of the Epigenome in Three Deep-Sea Polychaetes.</title>
        <authorList>
            <person name="Perez M."/>
            <person name="Aroh O."/>
            <person name="Sun Y."/>
            <person name="Lan Y."/>
            <person name="Juniper S.K."/>
            <person name="Young C.R."/>
            <person name="Angers B."/>
            <person name="Qian P.Y."/>
        </authorList>
    </citation>
    <scope>NUCLEOTIDE SEQUENCE</scope>
    <source>
        <strain evidence="11">P08H-3</strain>
    </source>
</reference>
<feature type="transmembrane region" description="Helical" evidence="7">
    <location>
        <begin position="280"/>
        <end position="307"/>
    </location>
</feature>
<dbReference type="PANTHER" id="PTHR14463">
    <property type="entry name" value="LIPASE MATURATION FACTOR"/>
    <property type="match status" value="1"/>
</dbReference>
<evidence type="ECO:0000259" key="9">
    <source>
        <dbReference type="Pfam" id="PF06762"/>
    </source>
</evidence>
<comment type="caution">
    <text evidence="11">The sequence shown here is derived from an EMBL/GenBank/DDBJ whole genome shotgun (WGS) entry which is preliminary data.</text>
</comment>
<evidence type="ECO:0000256" key="7">
    <source>
        <dbReference type="RuleBase" id="RU361229"/>
    </source>
</evidence>
<feature type="transmembrane region" description="Helical" evidence="7">
    <location>
        <begin position="350"/>
        <end position="371"/>
    </location>
</feature>
<dbReference type="Pfam" id="PF25179">
    <property type="entry name" value="LMF1_C"/>
    <property type="match status" value="1"/>
</dbReference>
<dbReference type="AlphaFoldDB" id="A0AAD9J3C8"/>
<feature type="transmembrane region" description="Helical" evidence="7">
    <location>
        <begin position="56"/>
        <end position="78"/>
    </location>
</feature>
<keyword evidence="4 7" id="KW-0256">Endoplasmic reticulum</keyword>
<evidence type="ECO:0000256" key="5">
    <source>
        <dbReference type="ARBA" id="ARBA00022989"/>
    </source>
</evidence>
<feature type="domain" description="Lipase maturation factor 1/2 C-terminal" evidence="10">
    <location>
        <begin position="386"/>
        <end position="528"/>
    </location>
</feature>
<evidence type="ECO:0000256" key="8">
    <source>
        <dbReference type="SAM" id="MobiDB-lite"/>
    </source>
</evidence>
<feature type="domain" description="Lipase maturation factor 1/2 N-terminal" evidence="9">
    <location>
        <begin position="228"/>
        <end position="313"/>
    </location>
</feature>
<accession>A0AAD9J3C8</accession>
<feature type="domain" description="Lipase maturation factor 1/2 N-terminal" evidence="9">
    <location>
        <begin position="175"/>
        <end position="227"/>
    </location>
</feature>
<keyword evidence="5 7" id="KW-1133">Transmembrane helix</keyword>
<feature type="region of interest" description="Disordered" evidence="8">
    <location>
        <begin position="1"/>
        <end position="38"/>
    </location>
</feature>
<evidence type="ECO:0000256" key="6">
    <source>
        <dbReference type="ARBA" id="ARBA00023136"/>
    </source>
</evidence>
<comment type="function">
    <text evidence="7">Involved in the maturation of specific proteins in the endoplasmic reticulum.</text>
</comment>